<reference evidence="3" key="2">
    <citation type="submission" date="2023-05" db="EMBL/GenBank/DDBJ databases">
        <authorList>
            <person name="Schelkunov M.I."/>
        </authorList>
    </citation>
    <scope>NUCLEOTIDE SEQUENCE</scope>
    <source>
        <strain evidence="3">Hsosn_3</strain>
        <tissue evidence="3">Leaf</tissue>
    </source>
</reference>
<feature type="compositionally biased region" description="Polar residues" evidence="1">
    <location>
        <begin position="457"/>
        <end position="476"/>
    </location>
</feature>
<organism evidence="3 4">
    <name type="scientific">Heracleum sosnowskyi</name>
    <dbReference type="NCBI Taxonomy" id="360622"/>
    <lineage>
        <taxon>Eukaryota</taxon>
        <taxon>Viridiplantae</taxon>
        <taxon>Streptophyta</taxon>
        <taxon>Embryophyta</taxon>
        <taxon>Tracheophyta</taxon>
        <taxon>Spermatophyta</taxon>
        <taxon>Magnoliopsida</taxon>
        <taxon>eudicotyledons</taxon>
        <taxon>Gunneridae</taxon>
        <taxon>Pentapetalae</taxon>
        <taxon>asterids</taxon>
        <taxon>campanulids</taxon>
        <taxon>Apiales</taxon>
        <taxon>Apiaceae</taxon>
        <taxon>Apioideae</taxon>
        <taxon>apioid superclade</taxon>
        <taxon>Tordylieae</taxon>
        <taxon>Tordyliinae</taxon>
        <taxon>Heracleum</taxon>
    </lineage>
</organism>
<evidence type="ECO:0000256" key="1">
    <source>
        <dbReference type="SAM" id="MobiDB-lite"/>
    </source>
</evidence>
<feature type="compositionally biased region" description="Low complexity" evidence="1">
    <location>
        <begin position="477"/>
        <end position="489"/>
    </location>
</feature>
<dbReference type="Pfam" id="PF14438">
    <property type="entry name" value="SM-ATX"/>
    <property type="match status" value="1"/>
</dbReference>
<dbReference type="GO" id="GO:0010494">
    <property type="term" value="C:cytoplasmic stress granule"/>
    <property type="evidence" value="ECO:0007669"/>
    <property type="project" value="TreeGrafter"/>
</dbReference>
<accession>A0AAD8M372</accession>
<dbReference type="SMART" id="SM01272">
    <property type="entry name" value="LsmAD"/>
    <property type="match status" value="1"/>
</dbReference>
<protein>
    <submittedName>
        <fullName evidence="3">Polyadenylate-binding protein-interacting protein 3-like</fullName>
    </submittedName>
</protein>
<feature type="region of interest" description="Disordered" evidence="1">
    <location>
        <begin position="374"/>
        <end position="407"/>
    </location>
</feature>
<sequence length="611" mass="67453">MSRQQVEHPQSAKISGGGVLMGENASGNGSSSHERLLYLTTCLVGHPVEVQVINGSVFSGIFHATDADRDFGIVLKMARLMKTGSSNGQADIFNSVNKPPTRTLIIPARELVQVMAKGVSLTRDGLANEVQQEKQQEIMTDSSISQSRHVEVERELGRWVPDADDPECPELDNIFDGPWNRRWDQFEVNETLFGVKSTFSEDLYTTKLDRGPQMRELERDALRIAREIEGEDTQDLHLAEERGLQLQGDYEMDEEARYSSVFRGVDDSGYDEKENLFDQRNMETFADVSGSFVSKSFADLLSGRRNEGALVPSCSSSRDLVESSQPITGSVQYLTVYDNERQFSSDCIPESELAFDLGSRVQESRFSDILADYTNEESETPNLAHEAKASKPEYSHPSSRPKKSFSDKVVLSPNATAYDPTSAVSHEKYSLSDISENAASPKKHEVTRSRNTRARPGSSTSSTSDCGNAVPVSTNTGLSPSSSVGSLASERSTLNPHAKEFKFNPNAKSFTPTKTSFRPASPVSDGSLYYSTNAPAAPHIHGMPVSIGMGQSFASHQPVMFNPQAAPMQSPQAYYYPNAPQYGQQMLLGQPHQVHYMPSYPPEMQYKGREF</sequence>
<dbReference type="InterPro" id="IPR025852">
    <property type="entry name" value="SM_dom_ATX"/>
</dbReference>
<name>A0AAD8M372_9APIA</name>
<feature type="region of interest" description="Disordered" evidence="1">
    <location>
        <begin position="432"/>
        <end position="520"/>
    </location>
</feature>
<feature type="domain" description="LsmAD" evidence="2">
    <location>
        <begin position="193"/>
        <end position="264"/>
    </location>
</feature>
<dbReference type="GO" id="GO:0034063">
    <property type="term" value="P:stress granule assembly"/>
    <property type="evidence" value="ECO:0007669"/>
    <property type="project" value="TreeGrafter"/>
</dbReference>
<feature type="region of interest" description="Disordered" evidence="1">
    <location>
        <begin position="1"/>
        <end position="27"/>
    </location>
</feature>
<feature type="compositionally biased region" description="Polar residues" evidence="1">
    <location>
        <begin position="506"/>
        <end position="518"/>
    </location>
</feature>
<evidence type="ECO:0000313" key="4">
    <source>
        <dbReference type="Proteomes" id="UP001237642"/>
    </source>
</evidence>
<evidence type="ECO:0000259" key="2">
    <source>
        <dbReference type="SMART" id="SM01272"/>
    </source>
</evidence>
<dbReference type="PANTHER" id="PTHR12854:SF7">
    <property type="entry name" value="ATAXIN-2 HOMOLOG"/>
    <property type="match status" value="1"/>
</dbReference>
<feature type="compositionally biased region" description="Basic and acidic residues" evidence="1">
    <location>
        <begin position="385"/>
        <end position="394"/>
    </location>
</feature>
<dbReference type="InterPro" id="IPR009604">
    <property type="entry name" value="LsmAD_domain"/>
</dbReference>
<dbReference type="EMBL" id="JAUIZM010000010">
    <property type="protein sequence ID" value="KAK1360285.1"/>
    <property type="molecule type" value="Genomic_DNA"/>
</dbReference>
<dbReference type="AlphaFoldDB" id="A0AAD8M372"/>
<dbReference type="Pfam" id="PF06741">
    <property type="entry name" value="LsmAD"/>
    <property type="match status" value="1"/>
</dbReference>
<dbReference type="InterPro" id="IPR045117">
    <property type="entry name" value="ATXN2-like"/>
</dbReference>
<comment type="caution">
    <text evidence="3">The sequence shown here is derived from an EMBL/GenBank/DDBJ whole genome shotgun (WGS) entry which is preliminary data.</text>
</comment>
<reference evidence="3" key="1">
    <citation type="submission" date="2023-02" db="EMBL/GenBank/DDBJ databases">
        <title>Genome of toxic invasive species Heracleum sosnowskyi carries increased number of genes despite the absence of recent whole-genome duplications.</title>
        <authorList>
            <person name="Schelkunov M."/>
            <person name="Shtratnikova V."/>
            <person name="Makarenko M."/>
            <person name="Klepikova A."/>
            <person name="Omelchenko D."/>
            <person name="Novikova G."/>
            <person name="Obukhova E."/>
            <person name="Bogdanov V."/>
            <person name="Penin A."/>
            <person name="Logacheva M."/>
        </authorList>
    </citation>
    <scope>NUCLEOTIDE SEQUENCE</scope>
    <source>
        <strain evidence="3">Hsosn_3</strain>
        <tissue evidence="3">Leaf</tissue>
    </source>
</reference>
<gene>
    <name evidence="3" type="ORF">POM88_044759</name>
</gene>
<dbReference type="PANTHER" id="PTHR12854">
    <property type="entry name" value="ATAXIN 2-RELATED"/>
    <property type="match status" value="1"/>
</dbReference>
<keyword evidence="4" id="KW-1185">Reference proteome</keyword>
<evidence type="ECO:0000313" key="3">
    <source>
        <dbReference type="EMBL" id="KAK1360285.1"/>
    </source>
</evidence>
<proteinExistence type="predicted"/>
<dbReference type="Proteomes" id="UP001237642">
    <property type="component" value="Unassembled WGS sequence"/>
</dbReference>
<dbReference type="GO" id="GO:0003729">
    <property type="term" value="F:mRNA binding"/>
    <property type="evidence" value="ECO:0007669"/>
    <property type="project" value="TreeGrafter"/>
</dbReference>